<keyword evidence="3" id="KW-1185">Reference proteome</keyword>
<comment type="caution">
    <text evidence="2">The sequence shown here is derived from an EMBL/GenBank/DDBJ whole genome shotgun (WGS) entry which is preliminary data.</text>
</comment>
<feature type="region of interest" description="Disordered" evidence="1">
    <location>
        <begin position="107"/>
        <end position="138"/>
    </location>
</feature>
<evidence type="ECO:0000256" key="1">
    <source>
        <dbReference type="SAM" id="MobiDB-lite"/>
    </source>
</evidence>
<sequence length="600" mass="67257">MPSLPPSSRLARDIRALTFALAQLSAPTSPQPALTKRYFKHEHGLNANKTYGHITDLLTRDAMDDDQAEAALAGVAMHQHFALFAVHQAPPESPTPTATLLAAHDVPDTSETTTPPADSSTHTHTPADSSTHRVSPKCGPKDCTKIRFELVDRPQHLGDIEMILKTGLNAADLNQHVSDIKQILSEFSPYDLSEGDREARQTKCLIFFLQRSIEKLTQRFHNPRTFFSTKYTPWWRMLIQWNPGTEDVPVHEFSPEYHVVLIFNALSPDMMSFDTPTLLDSNIATKCVTGLAVLLDVIDGKLLACRKPTRSHEDWERLSTTLRMLYSLLYETDIIRYIFTNSSLSALILSLSKSAQFREDGDKHNGPFLLRQLEKVVAWQCALFILASTKVVRSAIPINFNFISVPPSSVEMTPIMSLVHEIYPSKRQSSLLKSHLTSHGVCAEKPDGFSSPHYNASLMGILMATDYREYSDVSAGDVGADPRKVLDMKEGILQVIVAGKKCCYACEKLASLLGLKNQAPRWHEDVFRPWSPPVGITQEVLTLLRKDLMDHFKRYLQFVVIEDESLRTREKGGSSAPFFWNMIETLNELSPESINGADEL</sequence>
<protein>
    <submittedName>
        <fullName evidence="2">Uncharacterized protein</fullName>
    </submittedName>
</protein>
<evidence type="ECO:0000313" key="2">
    <source>
        <dbReference type="EMBL" id="KAJ7043730.1"/>
    </source>
</evidence>
<dbReference type="Proteomes" id="UP001218188">
    <property type="component" value="Unassembled WGS sequence"/>
</dbReference>
<feature type="compositionally biased region" description="Polar residues" evidence="1">
    <location>
        <begin position="109"/>
        <end position="133"/>
    </location>
</feature>
<reference evidence="2" key="1">
    <citation type="submission" date="2023-03" db="EMBL/GenBank/DDBJ databases">
        <title>Massive genome expansion in bonnet fungi (Mycena s.s.) driven by repeated elements and novel gene families across ecological guilds.</title>
        <authorList>
            <consortium name="Lawrence Berkeley National Laboratory"/>
            <person name="Harder C.B."/>
            <person name="Miyauchi S."/>
            <person name="Viragh M."/>
            <person name="Kuo A."/>
            <person name="Thoen E."/>
            <person name="Andreopoulos B."/>
            <person name="Lu D."/>
            <person name="Skrede I."/>
            <person name="Drula E."/>
            <person name="Henrissat B."/>
            <person name="Morin E."/>
            <person name="Kohler A."/>
            <person name="Barry K."/>
            <person name="LaButti K."/>
            <person name="Morin E."/>
            <person name="Salamov A."/>
            <person name="Lipzen A."/>
            <person name="Mereny Z."/>
            <person name="Hegedus B."/>
            <person name="Baldrian P."/>
            <person name="Stursova M."/>
            <person name="Weitz H."/>
            <person name="Taylor A."/>
            <person name="Grigoriev I.V."/>
            <person name="Nagy L.G."/>
            <person name="Martin F."/>
            <person name="Kauserud H."/>
        </authorList>
    </citation>
    <scope>NUCLEOTIDE SEQUENCE</scope>
    <source>
        <strain evidence="2">CBHHK200</strain>
    </source>
</reference>
<name>A0AAD6XCW1_9AGAR</name>
<evidence type="ECO:0000313" key="3">
    <source>
        <dbReference type="Proteomes" id="UP001218188"/>
    </source>
</evidence>
<dbReference type="AlphaFoldDB" id="A0AAD6XCW1"/>
<organism evidence="2 3">
    <name type="scientific">Mycena alexandri</name>
    <dbReference type="NCBI Taxonomy" id="1745969"/>
    <lineage>
        <taxon>Eukaryota</taxon>
        <taxon>Fungi</taxon>
        <taxon>Dikarya</taxon>
        <taxon>Basidiomycota</taxon>
        <taxon>Agaricomycotina</taxon>
        <taxon>Agaricomycetes</taxon>
        <taxon>Agaricomycetidae</taxon>
        <taxon>Agaricales</taxon>
        <taxon>Marasmiineae</taxon>
        <taxon>Mycenaceae</taxon>
        <taxon>Mycena</taxon>
    </lineage>
</organism>
<accession>A0AAD6XCW1</accession>
<gene>
    <name evidence="2" type="ORF">C8F04DRAFT_1229212</name>
</gene>
<dbReference type="EMBL" id="JARJCM010000009">
    <property type="protein sequence ID" value="KAJ7043730.1"/>
    <property type="molecule type" value="Genomic_DNA"/>
</dbReference>
<proteinExistence type="predicted"/>